<evidence type="ECO:0000259" key="1">
    <source>
        <dbReference type="Pfam" id="PF04326"/>
    </source>
</evidence>
<gene>
    <name evidence="2" type="ORF">EEQ99_12520</name>
</gene>
<feature type="domain" description="Schlafen AlbA-2" evidence="1">
    <location>
        <begin position="20"/>
        <end position="140"/>
    </location>
</feature>
<dbReference type="InterPro" id="IPR038461">
    <property type="entry name" value="Schlafen_AlbA_2_dom_sf"/>
</dbReference>
<comment type="caution">
    <text evidence="2">The sequence shown here is derived from an EMBL/GenBank/DDBJ whole genome shotgun (WGS) entry which is preliminary data.</text>
</comment>
<sequence length="389" mass="43984">MIPLKTYADLKAFVADNPPESVMLEYKSSKLLGKGEIQAVCKAVSAFANSAGGTFILGIDASDEKLALDGGWRESSKLDWLHRAINSGTFPAVETVDIAEISAETGRYYVIAVGVSPKAPHQSQDHRYYKRRGSHSDPMEHYEIEDIRNRPKNKALPLEISLFPQGQLVSFKLRNVSNSEVIDNLKVGVEANFPFERKALARLKERGLRQLRPSVEHVFLIDSFFTILNANPEPELQVSVTYERHGHFERDSITFYLADYMNASIVKTPVVSALGDLGGKLDTMAKTLEKLCRHAETFERATDGSGLRLSQRTIKSLLKQDQRFDPTEFDWEGYRIILDITTDEAFQFYHIFGVMGGKHERMARYKEIPAALRERFEAVFKVDVESDED</sequence>
<evidence type="ECO:0000313" key="2">
    <source>
        <dbReference type="EMBL" id="RUM01893.1"/>
    </source>
</evidence>
<accession>A0A3S0SX84</accession>
<keyword evidence="2" id="KW-0067">ATP-binding</keyword>
<reference evidence="2 3" key="1">
    <citation type="journal article" date="2015" name="Int. J. Syst. Evol. Microbiol.">
        <title>Rhizobium anhuiense sp. nov., isolated from effective nodules of Vicia faba and Pisum sativum.</title>
        <authorList>
            <person name="Zhang Y.J."/>
            <person name="Zheng W.T."/>
            <person name="Everall I."/>
            <person name="Young J.P."/>
            <person name="Zhang X.X."/>
            <person name="Tian C.F."/>
            <person name="Sui X.H."/>
            <person name="Wang E.T."/>
            <person name="Chen W.X."/>
        </authorList>
    </citation>
    <scope>NUCLEOTIDE SEQUENCE [LARGE SCALE GENOMIC DNA]</scope>
    <source>
        <strain evidence="2 3">CCBAU 23252</strain>
    </source>
</reference>
<name>A0A3S0SX84_9HYPH</name>
<proteinExistence type="predicted"/>
<dbReference type="AlphaFoldDB" id="A0A3S0SX84"/>
<dbReference type="Gene3D" id="3.30.950.30">
    <property type="entry name" value="Schlafen, AAA domain"/>
    <property type="match status" value="1"/>
</dbReference>
<dbReference type="InterPro" id="IPR007421">
    <property type="entry name" value="Schlafen_AlbA_2_dom"/>
</dbReference>
<keyword evidence="2" id="KW-0547">Nucleotide-binding</keyword>
<dbReference type="EMBL" id="RIBW01000004">
    <property type="protein sequence ID" value="RUM01893.1"/>
    <property type="molecule type" value="Genomic_DNA"/>
</dbReference>
<evidence type="ECO:0000313" key="3">
    <source>
        <dbReference type="Proteomes" id="UP000273611"/>
    </source>
</evidence>
<protein>
    <submittedName>
        <fullName evidence="2">ATP-binding protein</fullName>
    </submittedName>
</protein>
<organism evidence="2 3">
    <name type="scientific">Rhizobium anhuiense</name>
    <dbReference type="NCBI Taxonomy" id="1184720"/>
    <lineage>
        <taxon>Bacteria</taxon>
        <taxon>Pseudomonadati</taxon>
        <taxon>Pseudomonadota</taxon>
        <taxon>Alphaproteobacteria</taxon>
        <taxon>Hyphomicrobiales</taxon>
        <taxon>Rhizobiaceae</taxon>
        <taxon>Rhizobium/Agrobacterium group</taxon>
        <taxon>Rhizobium</taxon>
    </lineage>
</organism>
<dbReference type="Proteomes" id="UP000273611">
    <property type="component" value="Unassembled WGS sequence"/>
</dbReference>
<dbReference type="GO" id="GO:0005524">
    <property type="term" value="F:ATP binding"/>
    <property type="evidence" value="ECO:0007669"/>
    <property type="project" value="UniProtKB-KW"/>
</dbReference>
<dbReference type="Pfam" id="PF04326">
    <property type="entry name" value="SLFN_AlbA_2"/>
    <property type="match status" value="1"/>
</dbReference>